<proteinExistence type="predicted"/>
<accession>A0ABP7QDS8</accession>
<evidence type="ECO:0000313" key="1">
    <source>
        <dbReference type="EMBL" id="GAA3980828.1"/>
    </source>
</evidence>
<protein>
    <submittedName>
        <fullName evidence="1">Uncharacterized protein</fullName>
    </submittedName>
</protein>
<comment type="caution">
    <text evidence="1">The sequence shown here is derived from an EMBL/GenBank/DDBJ whole genome shotgun (WGS) entry which is preliminary data.</text>
</comment>
<evidence type="ECO:0000313" key="2">
    <source>
        <dbReference type="Proteomes" id="UP001501081"/>
    </source>
</evidence>
<keyword evidence="2" id="KW-1185">Reference proteome</keyword>
<reference evidence="2" key="1">
    <citation type="journal article" date="2019" name="Int. J. Syst. Evol. Microbiol.">
        <title>The Global Catalogue of Microorganisms (GCM) 10K type strain sequencing project: providing services to taxonomists for standard genome sequencing and annotation.</title>
        <authorList>
            <consortium name="The Broad Institute Genomics Platform"/>
            <consortium name="The Broad Institute Genome Sequencing Center for Infectious Disease"/>
            <person name="Wu L."/>
            <person name="Ma J."/>
        </authorList>
    </citation>
    <scope>NUCLEOTIDE SEQUENCE [LARGE SCALE GENOMIC DNA]</scope>
    <source>
        <strain evidence="2">JCM 17338</strain>
    </source>
</reference>
<dbReference type="Proteomes" id="UP001501081">
    <property type="component" value="Unassembled WGS sequence"/>
</dbReference>
<dbReference type="Pfam" id="PF13030">
    <property type="entry name" value="DUF3891"/>
    <property type="match status" value="1"/>
</dbReference>
<name>A0ABP7QDS8_9SPHI</name>
<gene>
    <name evidence="1" type="ORF">GCM10022246_36210</name>
</gene>
<dbReference type="InterPro" id="IPR024992">
    <property type="entry name" value="DUF3891"/>
</dbReference>
<dbReference type="EMBL" id="BAABAK010000019">
    <property type="protein sequence ID" value="GAA3980828.1"/>
    <property type="molecule type" value="Genomic_DNA"/>
</dbReference>
<organism evidence="1 2">
    <name type="scientific">Pedobacter ginsengiterrae</name>
    <dbReference type="NCBI Taxonomy" id="871696"/>
    <lineage>
        <taxon>Bacteria</taxon>
        <taxon>Pseudomonadati</taxon>
        <taxon>Bacteroidota</taxon>
        <taxon>Sphingobacteriia</taxon>
        <taxon>Sphingobacteriales</taxon>
        <taxon>Sphingobacteriaceae</taxon>
        <taxon>Pedobacter</taxon>
    </lineage>
</organism>
<sequence>MIGMALTKSRFIALLFARHIAFTHGEEPMAKKYLARLKKLEKQWLKDAQISVEDVDYAYSLLEFCDAFSLLICQHLIPPEKRNLEIGQGPHGRSYEFFQHQDGRLIVSPWPFEVSRFEIAYERITLASLTYKSEDDFRKAIRAAKIIRQNIIISKN</sequence>